<dbReference type="PROSITE" id="PS51372">
    <property type="entry name" value="PRD_2"/>
    <property type="match status" value="2"/>
</dbReference>
<dbReference type="SUPFAM" id="SSF63520">
    <property type="entry name" value="PTS-regulatory domain, PRD"/>
    <property type="match status" value="2"/>
</dbReference>
<gene>
    <name evidence="3" type="ORF">MOO45_04010</name>
</gene>
<organism evidence="3 4">
    <name type="scientific">Bombilactobacillus folatiphilus</name>
    <dbReference type="NCBI Taxonomy" id="2923362"/>
    <lineage>
        <taxon>Bacteria</taxon>
        <taxon>Bacillati</taxon>
        <taxon>Bacillota</taxon>
        <taxon>Bacilli</taxon>
        <taxon>Lactobacillales</taxon>
        <taxon>Lactobacillaceae</taxon>
        <taxon>Bombilactobacillus</taxon>
    </lineage>
</organism>
<evidence type="ECO:0000313" key="4">
    <source>
        <dbReference type="Proteomes" id="UP000831495"/>
    </source>
</evidence>
<dbReference type="SMART" id="SM01061">
    <property type="entry name" value="CAT_RBD"/>
    <property type="match status" value="1"/>
</dbReference>
<dbReference type="InterPro" id="IPR011608">
    <property type="entry name" value="PRD"/>
</dbReference>
<dbReference type="Gene3D" id="2.30.24.10">
    <property type="entry name" value="CAT RNA-binding domain"/>
    <property type="match status" value="1"/>
</dbReference>
<evidence type="ECO:0000313" key="3">
    <source>
        <dbReference type="EMBL" id="UQS82815.1"/>
    </source>
</evidence>
<evidence type="ECO:0000256" key="1">
    <source>
        <dbReference type="ARBA" id="ARBA00022737"/>
    </source>
</evidence>
<dbReference type="RefSeq" id="WP_249515093.1">
    <property type="nucleotide sequence ID" value="NZ_CP093366.1"/>
</dbReference>
<reference evidence="3" key="1">
    <citation type="journal article" date="2022" name="Int. J. Syst. Evol. Microbiol.">
        <title>Apilactobacillus apisilvae sp. nov., Nicolia spurrieriana gen. nov. sp. nov., Bombilactobacillus folatiphilus sp. nov. and Bombilactobacillus thymidiniphilus sp. nov., four new lactic acid bacterial isolates from stingless bees Tetragonula carbonaria and Austroplebeia australis.</title>
        <authorList>
            <person name="Oliphant S.A."/>
            <person name="Watson-Haigh N.S."/>
            <person name="Sumby K.M."/>
            <person name="Gardner J."/>
            <person name="Groom S."/>
            <person name="Jiranek V."/>
        </authorList>
    </citation>
    <scope>NUCLEOTIDE SEQUENCE</scope>
    <source>
        <strain evidence="3">SG4_D2</strain>
    </source>
</reference>
<sequence>MQVVKKINNNVALCCDNNGQELVAFGKGIGFPKVPYELTDLSLIEMTFYKLNAQYRRLLTELPEDILTLSSQIVQHARATIDRPLNPNIVFSLADHLNFAIIRLQKQQDVPLLYSYDIEQFYPQEMAVGQYAVRLINQQLKIKLPTAEITAIATHFLNSQVNVDIKVQQEQQIIEQVMRLIERCFQLQIDRQSFTYNRFVLHLNYYLRRLQQSQPTPSHDQNRLYQIFKQQLPQIYQCACDVSALIDQAYQTTSNQAEQVYLMIYLQRIIDNSQTEQLGGEK</sequence>
<dbReference type="Proteomes" id="UP000831495">
    <property type="component" value="Chromosome"/>
</dbReference>
<dbReference type="Pfam" id="PF03123">
    <property type="entry name" value="CAT_RBD"/>
    <property type="match status" value="1"/>
</dbReference>
<protein>
    <submittedName>
        <fullName evidence="3">PRD domain-containing protein</fullName>
    </submittedName>
</protein>
<feature type="domain" description="PRD" evidence="2">
    <location>
        <begin position="165"/>
        <end position="276"/>
    </location>
</feature>
<dbReference type="InterPro" id="IPR036650">
    <property type="entry name" value="CAT_RNA-bd_dom_sf"/>
</dbReference>
<evidence type="ECO:0000259" key="2">
    <source>
        <dbReference type="PROSITE" id="PS51372"/>
    </source>
</evidence>
<feature type="domain" description="PRD" evidence="2">
    <location>
        <begin position="61"/>
        <end position="164"/>
    </location>
</feature>
<dbReference type="Pfam" id="PF00874">
    <property type="entry name" value="PRD"/>
    <property type="match status" value="2"/>
</dbReference>
<proteinExistence type="predicted"/>
<name>A0ABY4PB34_9LACO</name>
<keyword evidence="4" id="KW-1185">Reference proteome</keyword>
<dbReference type="SUPFAM" id="SSF50151">
    <property type="entry name" value="SacY-like RNA-binding domain"/>
    <property type="match status" value="1"/>
</dbReference>
<dbReference type="PANTHER" id="PTHR30185:SF15">
    <property type="entry name" value="CRYPTIC BETA-GLUCOSIDE BGL OPERON ANTITERMINATOR"/>
    <property type="match status" value="1"/>
</dbReference>
<dbReference type="Gene3D" id="1.10.1790.10">
    <property type="entry name" value="PRD domain"/>
    <property type="match status" value="2"/>
</dbReference>
<dbReference type="PANTHER" id="PTHR30185">
    <property type="entry name" value="CRYPTIC BETA-GLUCOSIDE BGL OPERON ANTITERMINATOR"/>
    <property type="match status" value="1"/>
</dbReference>
<accession>A0ABY4PB34</accession>
<dbReference type="InterPro" id="IPR036634">
    <property type="entry name" value="PRD_sf"/>
</dbReference>
<dbReference type="InterPro" id="IPR004341">
    <property type="entry name" value="CAT_RNA-bd_dom"/>
</dbReference>
<dbReference type="EMBL" id="CP093366">
    <property type="protein sequence ID" value="UQS82815.1"/>
    <property type="molecule type" value="Genomic_DNA"/>
</dbReference>
<keyword evidence="1" id="KW-0677">Repeat</keyword>
<dbReference type="InterPro" id="IPR050661">
    <property type="entry name" value="BglG_antiterminators"/>
</dbReference>